<name>A0A645DI75_9ZZZZ</name>
<dbReference type="Pfam" id="PF00561">
    <property type="entry name" value="Abhydrolase_1"/>
    <property type="match status" value="1"/>
</dbReference>
<feature type="domain" description="AB hydrolase-1" evidence="1">
    <location>
        <begin position="43"/>
        <end position="117"/>
    </location>
</feature>
<dbReference type="InterPro" id="IPR029058">
    <property type="entry name" value="AB_hydrolase_fold"/>
</dbReference>
<sequence length="131" mass="15200">MPYSWPVLLFLRLTYYLPIKPNPLRSFFNRDFHLNELFARQFASGVKYFHYANPRKSIFPNVFSEAELSRINVPTLFIAGENEIVYDPVAAIEKVNRLIPNVETKLVPNAGHLFSMEQSTLVNKHILEFLG</sequence>
<accession>A0A645DI75</accession>
<dbReference type="EMBL" id="VSSQ01036440">
    <property type="protein sequence ID" value="MPM88925.1"/>
    <property type="molecule type" value="Genomic_DNA"/>
</dbReference>
<organism evidence="2">
    <name type="scientific">bioreactor metagenome</name>
    <dbReference type="NCBI Taxonomy" id="1076179"/>
    <lineage>
        <taxon>unclassified sequences</taxon>
        <taxon>metagenomes</taxon>
        <taxon>ecological metagenomes</taxon>
    </lineage>
</organism>
<evidence type="ECO:0000259" key="1">
    <source>
        <dbReference type="Pfam" id="PF00561"/>
    </source>
</evidence>
<evidence type="ECO:0000313" key="2">
    <source>
        <dbReference type="EMBL" id="MPM88925.1"/>
    </source>
</evidence>
<dbReference type="AlphaFoldDB" id="A0A645DI75"/>
<dbReference type="SUPFAM" id="SSF53474">
    <property type="entry name" value="alpha/beta-Hydrolases"/>
    <property type="match status" value="1"/>
</dbReference>
<gene>
    <name evidence="2" type="ORF">SDC9_136029</name>
</gene>
<dbReference type="Gene3D" id="3.40.50.1820">
    <property type="entry name" value="alpha/beta hydrolase"/>
    <property type="match status" value="1"/>
</dbReference>
<dbReference type="InterPro" id="IPR000639">
    <property type="entry name" value="Epox_hydrolase-like"/>
</dbReference>
<comment type="caution">
    <text evidence="2">The sequence shown here is derived from an EMBL/GenBank/DDBJ whole genome shotgun (WGS) entry which is preliminary data.</text>
</comment>
<dbReference type="InterPro" id="IPR000073">
    <property type="entry name" value="AB_hydrolase_1"/>
</dbReference>
<protein>
    <recommendedName>
        <fullName evidence="1">AB hydrolase-1 domain-containing protein</fullName>
    </recommendedName>
</protein>
<dbReference type="GO" id="GO:0003824">
    <property type="term" value="F:catalytic activity"/>
    <property type="evidence" value="ECO:0007669"/>
    <property type="project" value="InterPro"/>
</dbReference>
<proteinExistence type="predicted"/>
<reference evidence="2" key="1">
    <citation type="submission" date="2019-08" db="EMBL/GenBank/DDBJ databases">
        <authorList>
            <person name="Kucharzyk K."/>
            <person name="Murdoch R.W."/>
            <person name="Higgins S."/>
            <person name="Loffler F."/>
        </authorList>
    </citation>
    <scope>NUCLEOTIDE SEQUENCE</scope>
</reference>
<dbReference type="PRINTS" id="PR00412">
    <property type="entry name" value="EPOXHYDRLASE"/>
</dbReference>